<dbReference type="InterPro" id="IPR056810">
    <property type="entry name" value="GNC1-like_N"/>
</dbReference>
<gene>
    <name evidence="7" type="ORF">GSTUAT00008614001</name>
</gene>
<feature type="repeat" description="HEAT" evidence="4">
    <location>
        <begin position="1997"/>
        <end position="2034"/>
    </location>
</feature>
<dbReference type="InterPro" id="IPR021133">
    <property type="entry name" value="HEAT_type_2"/>
</dbReference>
<comment type="similarity">
    <text evidence="1">Belongs to the GCN1 family.</text>
</comment>
<protein>
    <recommendedName>
        <fullName evidence="3">eIF-2-alpha kinase activator GCN1</fullName>
    </recommendedName>
</protein>
<evidence type="ECO:0000256" key="5">
    <source>
        <dbReference type="SAM" id="MobiDB-lite"/>
    </source>
</evidence>
<dbReference type="SUPFAM" id="SSF48371">
    <property type="entry name" value="ARM repeat"/>
    <property type="match status" value="4"/>
</dbReference>
<dbReference type="InterPro" id="IPR022716">
    <property type="entry name" value="Gcn1_N"/>
</dbReference>
<organism evidence="7 8">
    <name type="scientific">Tuber aestivum</name>
    <name type="common">summer truffle</name>
    <dbReference type="NCBI Taxonomy" id="59557"/>
    <lineage>
        <taxon>Eukaryota</taxon>
        <taxon>Fungi</taxon>
        <taxon>Dikarya</taxon>
        <taxon>Ascomycota</taxon>
        <taxon>Pezizomycotina</taxon>
        <taxon>Pezizomycetes</taxon>
        <taxon>Pezizales</taxon>
        <taxon>Tuberaceae</taxon>
        <taxon>Tuber</taxon>
    </lineage>
</organism>
<dbReference type="Proteomes" id="UP001412239">
    <property type="component" value="Unassembled WGS sequence"/>
</dbReference>
<name>A0A292PLD5_9PEZI</name>
<evidence type="ECO:0000256" key="3">
    <source>
        <dbReference type="ARBA" id="ARBA00072275"/>
    </source>
</evidence>
<dbReference type="SMART" id="SM01349">
    <property type="entry name" value="TOG"/>
    <property type="match status" value="2"/>
</dbReference>
<evidence type="ECO:0000256" key="2">
    <source>
        <dbReference type="ARBA" id="ARBA00022737"/>
    </source>
</evidence>
<feature type="region of interest" description="Disordered" evidence="5">
    <location>
        <begin position="2651"/>
        <end position="2687"/>
    </location>
</feature>
<dbReference type="PANTHER" id="PTHR23346:SF7">
    <property type="entry name" value="STALLED RIBOSOME SENSOR GCN1"/>
    <property type="match status" value="1"/>
</dbReference>
<accession>A0A292PLD5</accession>
<dbReference type="InterPro" id="IPR016024">
    <property type="entry name" value="ARM-type_fold"/>
</dbReference>
<dbReference type="Pfam" id="PF25801">
    <property type="entry name" value="HEAT_GCN1_C_2"/>
    <property type="match status" value="1"/>
</dbReference>
<feature type="repeat" description="HEAT" evidence="4">
    <location>
        <begin position="1656"/>
        <end position="1693"/>
    </location>
</feature>
<reference evidence="7" key="1">
    <citation type="submission" date="2015-10" db="EMBL/GenBank/DDBJ databases">
        <authorList>
            <person name="Regsiter A."/>
            <person name="william w."/>
        </authorList>
    </citation>
    <scope>NUCLEOTIDE SEQUENCE</scope>
    <source>
        <strain evidence="7">Montdore</strain>
    </source>
</reference>
<dbReference type="PANTHER" id="PTHR23346">
    <property type="entry name" value="TRANSLATIONAL ACTIVATOR GCN1-RELATED"/>
    <property type="match status" value="1"/>
</dbReference>
<keyword evidence="2" id="KW-0677">Repeat</keyword>
<evidence type="ECO:0000259" key="6">
    <source>
        <dbReference type="SMART" id="SM01349"/>
    </source>
</evidence>
<feature type="domain" description="TOG" evidence="6">
    <location>
        <begin position="1357"/>
        <end position="1593"/>
    </location>
</feature>
<proteinExistence type="inferred from homology"/>
<feature type="repeat" description="HEAT" evidence="4">
    <location>
        <begin position="1534"/>
        <end position="1571"/>
    </location>
</feature>
<dbReference type="Pfam" id="PF12074">
    <property type="entry name" value="Gcn1_N"/>
    <property type="match status" value="1"/>
</dbReference>
<dbReference type="PROSITE" id="PS50077">
    <property type="entry name" value="HEAT_REPEAT"/>
    <property type="match status" value="3"/>
</dbReference>
<feature type="domain" description="TOG" evidence="6">
    <location>
        <begin position="1681"/>
        <end position="1933"/>
    </location>
</feature>
<dbReference type="Pfam" id="PF24916">
    <property type="entry name" value="HEAT_GCN1_fung"/>
    <property type="match status" value="1"/>
</dbReference>
<evidence type="ECO:0000256" key="1">
    <source>
        <dbReference type="ARBA" id="ARBA00007366"/>
    </source>
</evidence>
<dbReference type="FunFam" id="1.25.10.10:FF:000090">
    <property type="entry name" value="eIF-2-alpha kinase activator GCN1"/>
    <property type="match status" value="1"/>
</dbReference>
<dbReference type="EMBL" id="LN891222">
    <property type="protein sequence ID" value="CUS07300.1"/>
    <property type="molecule type" value="Genomic_DNA"/>
</dbReference>
<dbReference type="Pfam" id="PF23271">
    <property type="entry name" value="HEAT_GCN1"/>
    <property type="match status" value="1"/>
</dbReference>
<sequence length="2687" mass="292494">MAEPDANPRSSREGNPMVLSVMSSSTKRRVYELHSLTERIQRGEIDGPRAELPPEEFPLVIQLLFKTHPYYHDRDSRDAVRKCFLQMFESEALSSAYIRYLVVATKNESQKSGIAPSSAFVLLEWVSVIMSQVSKSLELFSAHIKDLLVAQVSLLELCLGSPHAKGSLKKSALTVARRGLRAALSTRNEYEAIIRAMVEGLTAKGSTSMQKNALLLGVISGVCARVPKQKEVLQGLKMGIYEFYTRELIMSRTPIPQYISESLHGFFSEFTTLEEFNAELVPALDKALLRSPEVVLNGLITSLFKSLSPTIDLSRAMADKLLKPLLSSIKSSNVKIRNGAVLAFAAGMDKSLEGDEQAISKITDELVSPVKAGKVTAADQRVLYATMIDKLSSSDRLGGDFSANLAEIAIKEPNEAVLLELSSALFNSLARELKKEIEPVKGVVDIINKGLTDKRQNFRRAWILRIGDLIWDMGGTPNAVTIKFCENIIQKIVDSWTEVVTNPPPAAQTGPVTAGYVFTALALDKIAKWGSEKIALVIKKVDIVKQCLATTPKPSFLLNHKVYSKLTQVDDQKWAIRALAATADHVQYEANHADTWALALLYLLCAHNSPLEIRDQAVSALSSAYLHHPEAIGKVVLNGVWQWLRKIENHEKDNAPSAARTGGTYIGLAIHAICLSANPANGGPETGTVLEEEMVKNQLVNLAVVTHHELMPGVDWIRLCQKTGVDPGELASEEAARLVGEIRIYTGLSGRSSYIREAALKSSATLAFVAPAAITPLIVQLFTDDLNPALLRGVGPQEAAIWKAPPGVAYVDILSKSSASVRQEKSKDADTLKWEAELRAQLARKKGAERKLTADEKARVEEQVAKEAVIRKNVEEVSLKLSRGIGIIQCLAEGLPTAVEMWMGTAVTALLKVMEAGAGVVIGDSGVKAYLACAEHVSTRLGVIRPFIGIASLRASEVRELSPEVREEPLGALATRLLYRLRFTGEQRPFDTVSLVYLLSFVNLILERGGVGAAEPSEEADEQIVLAVEFLSFHTESCVDPNIPRGNILKLLINSMQRYTAHYKLIKDCLLDLCRCIANSISLDEIKILVGGVISPEVNVRTATLQAIDAEIDVTDFDFAEELWLACHDELDENVELAKSIWEENALEVHEDSARKMIPFLEYVDKPLRAAAARSLAGAVRKFPVVFSNILDTLQDLYREKAKPILPAYDEFGMLKKVDNRDPWESRSGISFAFKELAPIFNSTRLVGFCAFLIEGGPLGDRSHAVREEMIEAATAIIAAQGAAQVEELMKVFEQSLEGPDDGSELRDRINEAVIILYGALGRHLGSGDKRIPGVVDRLLATLSTPSETVQYAVAECLPPLIKTSRDKAPDYIKKLLDQLFTAKAYAARRGAAYGLAGVIKGRGISALKDYRVMSTLRGAAENKKEPNARQGALFAYELLSLILGRLFEPYVIQILPLLLQSFGDSVIDVREACSDAAKVCFSSLSSYGVKVILPDLLEGLDEPAWRSKKGACETLGAMAYLAPHQLAISLPEIIPPLTTVLNDSHKEVRGAANRSLKKFGEVISNPEVKDVVDVLLKALSDPTKYTDGSLDVLMKVSFVHYLDAPSLALLMVQIVRILERGLGDRSATKRKASQIIGSLAHLTERKDLMVHIPILVSGLKQAIVDPVPATRATASKALGSLVEKLGEDALPDIIPGLMATLKSDTGAGDRLGSAQALSEVLSGLGTQRLEETLPTILQNANSSRPSVREGFMSLFIFLPACFGNSFSAYLSKIIPPILSGLADDIESIRETSLRAGRLLVKNFATRAIDLLLPELERGLADNNHRIRLSSVELVGDLLFNLTGISGKAEQDDLEATGEIGNSLLEVLGKEKRDKVLSALYICRCDTSGQVRLAAVAVWKALVASPRTLKELVPTLTQLIIRRLASSSTEQKAIAGQALGELIRKAGEGVLSTLLPTLEEGLRFATDTDAKQGICIALKEVVNSTSPESLEDYETTLVSVVRTALVDSDNCVREAAAKAFDALQKLIGKRIVDQVLPHLLSLLRSEDDAEHALAALLTLLTEQTRSNIILPVLIPTLLAPPISHFNACALASLAEVAGSSLNRRLPNIMNSLMNNIIACQDEALLVDLNTSFGSVLLSVDEYDGLNTAMSEMLKLVKHDDHRKRAVACEHFAKFFAETDVDYSKYTQDCIRVLLISFDDRDKQVVKNAWSALNELTRKLKKEEMEALVFSTRQVLQQVGVSGAELPGFSLPKGINAILPIFLQGLMYGTPDQRTQSALAISDIIDRTNGESLRPFVTQITGPLIRVVSERSADVKAAILLTLNSLLQKIPAYLKPFLPQLQRTFAKSLADTSSELLRTRAAKALGTLITLTPRIDPLISELVTGAKTPDTGVKDAMMKALYEVVSKAGGNTGEASKASILSLIEDGPDQDDDRMAIAGARLLGVLVPHLSPDDSSRVIRTHAVSNAFTKASVLGLNAVLIESPTSLAESPFSEETPSIISQGISHKNPFISDNCVLAAGKLLISSELSKSFETAKSILESLTQAIRNPVSASTDTKRLALVVIRTVSRLQPEIIRPHLPLLAPVIFSSVRDIVIPVKLSAEQAFIAIFQVVQQGDTVFEKYIGTVEGPQKRTMHDYFRRVAMKLATAEKERNEAGGAGLGLNSDEEEDMKEIMSVGRADSQGWASND</sequence>
<dbReference type="GO" id="GO:0005829">
    <property type="term" value="C:cytosol"/>
    <property type="evidence" value="ECO:0007669"/>
    <property type="project" value="TreeGrafter"/>
</dbReference>
<dbReference type="Gene3D" id="1.25.10.10">
    <property type="entry name" value="Leucine-rich Repeat Variant"/>
    <property type="match status" value="6"/>
</dbReference>
<dbReference type="InterPro" id="IPR034085">
    <property type="entry name" value="TOG"/>
</dbReference>
<dbReference type="GO" id="GO:0034198">
    <property type="term" value="P:cellular response to amino acid starvation"/>
    <property type="evidence" value="ECO:0007669"/>
    <property type="project" value="TreeGrafter"/>
</dbReference>
<evidence type="ECO:0000256" key="4">
    <source>
        <dbReference type="PROSITE-ProRule" id="PRU00103"/>
    </source>
</evidence>
<evidence type="ECO:0000313" key="7">
    <source>
        <dbReference type="EMBL" id="CUS07300.1"/>
    </source>
</evidence>
<dbReference type="Pfam" id="PF24984">
    <property type="entry name" value="HEAT_EF3_GNC1"/>
    <property type="match status" value="1"/>
</dbReference>
<dbReference type="InterPro" id="IPR056809">
    <property type="entry name" value="HEAT_GCN1_fung"/>
</dbReference>
<dbReference type="InterPro" id="IPR057546">
    <property type="entry name" value="HEAT_GCN1"/>
</dbReference>
<evidence type="ECO:0000313" key="8">
    <source>
        <dbReference type="Proteomes" id="UP001412239"/>
    </source>
</evidence>
<dbReference type="Pfam" id="PF24993">
    <property type="entry name" value="GNC1_N"/>
    <property type="match status" value="1"/>
</dbReference>
<dbReference type="Pfam" id="PF24987">
    <property type="entry name" value="HEAT_EF3_N"/>
    <property type="match status" value="1"/>
</dbReference>
<dbReference type="InterPro" id="IPR011989">
    <property type="entry name" value="ARM-like"/>
</dbReference>
<keyword evidence="8" id="KW-1185">Reference proteome</keyword>
<dbReference type="GO" id="GO:1904688">
    <property type="term" value="P:regulation of cytoplasmic translational initiation"/>
    <property type="evidence" value="ECO:0007669"/>
    <property type="project" value="UniProtKB-ARBA"/>
</dbReference>
<dbReference type="GO" id="GO:0030295">
    <property type="term" value="F:protein kinase activator activity"/>
    <property type="evidence" value="ECO:0007669"/>
    <property type="project" value="UniProtKB-ARBA"/>
</dbReference>